<dbReference type="InParanoid" id="A0A2R5GTP7"/>
<feature type="domain" description="Nitrile hydratase alpha/Thiocyanate hydrolase gamma" evidence="7">
    <location>
        <begin position="280"/>
        <end position="460"/>
    </location>
</feature>
<dbReference type="GO" id="GO:0046914">
    <property type="term" value="F:transition metal ion binding"/>
    <property type="evidence" value="ECO:0007669"/>
    <property type="project" value="InterPro"/>
</dbReference>
<feature type="domain" description="Nitrile hydratase beta subunit-like N-terminal" evidence="8">
    <location>
        <begin position="9"/>
        <end position="101"/>
    </location>
</feature>
<dbReference type="Gene3D" id="1.10.472.20">
    <property type="entry name" value="Nitrile hydratase, beta subunit"/>
    <property type="match status" value="1"/>
</dbReference>
<proteinExistence type="predicted"/>
<name>A0A2R5GTP7_9STRA</name>
<evidence type="ECO:0000259" key="6">
    <source>
        <dbReference type="Pfam" id="PF02211"/>
    </source>
</evidence>
<dbReference type="SUPFAM" id="SSF56209">
    <property type="entry name" value="Nitrile hydratase alpha chain"/>
    <property type="match status" value="1"/>
</dbReference>
<dbReference type="Pfam" id="PF02211">
    <property type="entry name" value="NHase_beta_C"/>
    <property type="match status" value="1"/>
</dbReference>
<dbReference type="AlphaFoldDB" id="A0A2R5GTP7"/>
<dbReference type="Gene3D" id="2.30.30.50">
    <property type="match status" value="1"/>
</dbReference>
<dbReference type="Gene3D" id="3.90.330.10">
    <property type="entry name" value="Nitrile hydratase alpha /Thiocyanate hydrolase gamma"/>
    <property type="match status" value="1"/>
</dbReference>
<sequence length="464" mass="52150">MSREVGALGQHDVGGNKVLFEQVAKDGEAVDTPSALWERRVHATLGILAQRNLITTDEMRRGVENLPEQVYSGCSYYGRWARSMLAILLERGILTDDDVREFFLPDPPTVQEKNTFKDGDYVKVRSEDFRTRFVRPHLRTPGYIFGVIGQIERYVGAYKAPELLAFRREAPEQDLYRVRFNQRDLWTNFVGSDKDTLDVDIYEPWLMPSSEEEFNKQVQMRPGAHKRKAEDQGHGHSHGGHGHSHGDDHDHVHEERPIVEQTALEREGAADADEQFGIGLVKALVAKGVYTMDDVNKAVEGGETKGCLMNGAKVVLKAWQDDDFRERLLKDGNAAVAELGFEGGNPNAPTKLIVVANEDSKHNLIVCTLCSCYPGGLLGPSPSWYKSRSYRARAVREPRQLLEEFGTKIPDDVQLCVHDSTADVRYMVLPQKPKDFVSPTSEEDEAKLLAKIERGHLIGTKIEI</sequence>
<evidence type="ECO:0000256" key="1">
    <source>
        <dbReference type="ARBA" id="ARBA00013079"/>
    </source>
</evidence>
<dbReference type="EMBL" id="BEYU01000185">
    <property type="protein sequence ID" value="GBG34232.1"/>
    <property type="molecule type" value="Genomic_DNA"/>
</dbReference>
<evidence type="ECO:0000256" key="4">
    <source>
        <dbReference type="ARBA" id="ARBA00044877"/>
    </source>
</evidence>
<comment type="catalytic activity">
    <reaction evidence="4">
        <text>an aliphatic primary amide = an aliphatic nitrile + H2O</text>
        <dbReference type="Rhea" id="RHEA:12673"/>
        <dbReference type="ChEBI" id="CHEBI:15377"/>
        <dbReference type="ChEBI" id="CHEBI:65285"/>
        <dbReference type="ChEBI" id="CHEBI:80291"/>
        <dbReference type="EC" id="4.2.1.84"/>
    </reaction>
</comment>
<evidence type="ECO:0000256" key="5">
    <source>
        <dbReference type="SAM" id="MobiDB-lite"/>
    </source>
</evidence>
<dbReference type="InterPro" id="IPR049054">
    <property type="entry name" value="CN_hydtase_beta-like_N"/>
</dbReference>
<organism evidence="9 10">
    <name type="scientific">Hondaea fermentalgiana</name>
    <dbReference type="NCBI Taxonomy" id="2315210"/>
    <lineage>
        <taxon>Eukaryota</taxon>
        <taxon>Sar</taxon>
        <taxon>Stramenopiles</taxon>
        <taxon>Bigyra</taxon>
        <taxon>Labyrinthulomycetes</taxon>
        <taxon>Thraustochytrida</taxon>
        <taxon>Thraustochytriidae</taxon>
        <taxon>Hondaea</taxon>
    </lineage>
</organism>
<dbReference type="Pfam" id="PF02979">
    <property type="entry name" value="NHase_alpha"/>
    <property type="match status" value="1"/>
</dbReference>
<evidence type="ECO:0000259" key="8">
    <source>
        <dbReference type="Pfam" id="PF21006"/>
    </source>
</evidence>
<keyword evidence="2" id="KW-0479">Metal-binding</keyword>
<evidence type="ECO:0000256" key="3">
    <source>
        <dbReference type="ARBA" id="ARBA00023239"/>
    </source>
</evidence>
<dbReference type="InterPro" id="IPR004232">
    <property type="entry name" value="CN_Hdrtase_a/SCN_Hdrlase_g"/>
</dbReference>
<dbReference type="Pfam" id="PF21006">
    <property type="entry name" value="NHase_beta_N"/>
    <property type="match status" value="1"/>
</dbReference>
<evidence type="ECO:0000256" key="2">
    <source>
        <dbReference type="ARBA" id="ARBA00022723"/>
    </source>
</evidence>
<dbReference type="OrthoDB" id="76388at2759"/>
<evidence type="ECO:0000313" key="10">
    <source>
        <dbReference type="Proteomes" id="UP000241890"/>
    </source>
</evidence>
<dbReference type="InterPro" id="IPR042262">
    <property type="entry name" value="CN_hydtase_beta_C"/>
</dbReference>
<protein>
    <recommendedName>
        <fullName evidence="1">nitrile hydratase</fullName>
        <ecNumber evidence="1">4.2.1.84</ecNumber>
    </recommendedName>
</protein>
<dbReference type="InterPro" id="IPR008990">
    <property type="entry name" value="Elect_transpt_acc-like_dom_sf"/>
</dbReference>
<evidence type="ECO:0000259" key="7">
    <source>
        <dbReference type="Pfam" id="PF02979"/>
    </source>
</evidence>
<accession>A0A2R5GTP7</accession>
<dbReference type="Proteomes" id="UP000241890">
    <property type="component" value="Unassembled WGS sequence"/>
</dbReference>
<keyword evidence="10" id="KW-1185">Reference proteome</keyword>
<dbReference type="InterPro" id="IPR024690">
    <property type="entry name" value="CN_hydtase_beta_dom_C"/>
</dbReference>
<dbReference type="InterPro" id="IPR036648">
    <property type="entry name" value="CN_Hdrase_a/SCN_Hdrase_g_sf"/>
</dbReference>
<dbReference type="EC" id="4.2.1.84" evidence="1"/>
<dbReference type="SUPFAM" id="SSF50090">
    <property type="entry name" value="Electron transport accessory proteins"/>
    <property type="match status" value="1"/>
</dbReference>
<comment type="caution">
    <text evidence="9">The sequence shown here is derived from an EMBL/GenBank/DDBJ whole genome shotgun (WGS) entry which is preliminary data.</text>
</comment>
<reference evidence="9 10" key="1">
    <citation type="submission" date="2017-12" db="EMBL/GenBank/DDBJ databases">
        <title>Sequencing, de novo assembly and annotation of complete genome of a new Thraustochytrid species, strain FCC1311.</title>
        <authorList>
            <person name="Sedici K."/>
            <person name="Godart F."/>
            <person name="Aiese Cigliano R."/>
            <person name="Sanseverino W."/>
            <person name="Barakat M."/>
            <person name="Ortet P."/>
            <person name="Marechal E."/>
            <person name="Cagnac O."/>
            <person name="Amato A."/>
        </authorList>
    </citation>
    <scope>NUCLEOTIDE SEQUENCE [LARGE SCALE GENOMIC DNA]</scope>
</reference>
<feature type="region of interest" description="Disordered" evidence="5">
    <location>
        <begin position="212"/>
        <end position="251"/>
    </location>
</feature>
<gene>
    <name evidence="9" type="ORF">FCC1311_104562</name>
</gene>
<dbReference type="GO" id="GO:0018822">
    <property type="term" value="F:nitrile hydratase activity"/>
    <property type="evidence" value="ECO:0007669"/>
    <property type="project" value="UniProtKB-EC"/>
</dbReference>
<feature type="domain" description="Nitrile hydratase beta subunit" evidence="6">
    <location>
        <begin position="110"/>
        <end position="207"/>
    </location>
</feature>
<evidence type="ECO:0000313" key="9">
    <source>
        <dbReference type="EMBL" id="GBG34232.1"/>
    </source>
</evidence>
<keyword evidence="3" id="KW-0456">Lyase</keyword>